<sequence length="118" mass="12721">MPRHGAWLWGAVVLAWTASGHAQAPCSDIRFPRGATGTTITGIASPEDVLCYSLATGAGQTARLRVTAGRNIIIGVDGVADGRDDLTFTTERRSYRVRVSQLFRSLSSERFTIAISVR</sequence>
<evidence type="ECO:0000313" key="2">
    <source>
        <dbReference type="EMBL" id="MBW6401468.1"/>
    </source>
</evidence>
<reference evidence="2 3" key="1">
    <citation type="submission" date="2021-07" db="EMBL/GenBank/DDBJ databases">
        <authorList>
            <person name="So Y."/>
        </authorList>
    </citation>
    <scope>NUCLEOTIDE SEQUENCE [LARGE SCALE GENOMIC DNA]</scope>
    <source>
        <strain evidence="2 3">HJA6</strain>
    </source>
</reference>
<feature type="chain" id="PRO_5046859082" evidence="1">
    <location>
        <begin position="25"/>
        <end position="118"/>
    </location>
</feature>
<comment type="caution">
    <text evidence="2">The sequence shown here is derived from an EMBL/GenBank/DDBJ whole genome shotgun (WGS) entry which is preliminary data.</text>
</comment>
<organism evidence="2 3">
    <name type="scientific">Roseomonas alba</name>
    <dbReference type="NCBI Taxonomy" id="2846776"/>
    <lineage>
        <taxon>Bacteria</taxon>
        <taxon>Pseudomonadati</taxon>
        <taxon>Pseudomonadota</taxon>
        <taxon>Alphaproteobacteria</taxon>
        <taxon>Acetobacterales</taxon>
        <taxon>Roseomonadaceae</taxon>
        <taxon>Roseomonas</taxon>
    </lineage>
</organism>
<gene>
    <name evidence="2" type="ORF">KPL78_26695</name>
</gene>
<proteinExistence type="predicted"/>
<evidence type="ECO:0000256" key="1">
    <source>
        <dbReference type="SAM" id="SignalP"/>
    </source>
</evidence>
<evidence type="ECO:0000313" key="3">
    <source>
        <dbReference type="Proteomes" id="UP001196565"/>
    </source>
</evidence>
<name>A0ABS7AH19_9PROT</name>
<accession>A0ABS7AH19</accession>
<keyword evidence="3" id="KW-1185">Reference proteome</keyword>
<dbReference type="Gene3D" id="2.60.120.380">
    <property type="match status" value="1"/>
</dbReference>
<keyword evidence="1" id="KW-0732">Signal</keyword>
<dbReference type="RefSeq" id="WP_219766159.1">
    <property type="nucleotide sequence ID" value="NZ_JAHYBZ010000012.1"/>
</dbReference>
<dbReference type="Proteomes" id="UP001196565">
    <property type="component" value="Unassembled WGS sequence"/>
</dbReference>
<protein>
    <submittedName>
        <fullName evidence="2">Uncharacterized protein</fullName>
    </submittedName>
</protein>
<dbReference type="EMBL" id="JAHYBZ010000012">
    <property type="protein sequence ID" value="MBW6401468.1"/>
    <property type="molecule type" value="Genomic_DNA"/>
</dbReference>
<feature type="signal peptide" evidence="1">
    <location>
        <begin position="1"/>
        <end position="24"/>
    </location>
</feature>